<reference evidence="3" key="1">
    <citation type="submission" date="2021-05" db="EMBL/GenBank/DDBJ databases">
        <authorList>
            <person name="Kaiqin L."/>
            <person name="Jian G."/>
        </authorList>
    </citation>
    <scope>NUCLEOTIDE SEQUENCE</scope>
    <source>
        <strain evidence="3">HDS5</strain>
    </source>
</reference>
<accession>A0A975QJZ6</accession>
<dbReference type="KEGG" id="nec:KGD82_20420"/>
<name>A0A975QJZ6_9ACTN</name>
<evidence type="ECO:0000313" key="4">
    <source>
        <dbReference type="Proteomes" id="UP000682416"/>
    </source>
</evidence>
<dbReference type="PANTHER" id="PTHR33606:SF3">
    <property type="entry name" value="PROTEIN YCII"/>
    <property type="match status" value="1"/>
</dbReference>
<evidence type="ECO:0000313" key="3">
    <source>
        <dbReference type="EMBL" id="QVJ00817.1"/>
    </source>
</evidence>
<dbReference type="InterPro" id="IPR051807">
    <property type="entry name" value="Sec-metab_biosynth-assoc"/>
</dbReference>
<dbReference type="SUPFAM" id="SSF54909">
    <property type="entry name" value="Dimeric alpha+beta barrel"/>
    <property type="match status" value="1"/>
</dbReference>
<protein>
    <recommendedName>
        <fullName evidence="2">YCII-related domain-containing protein</fullName>
    </recommendedName>
</protein>
<feature type="domain" description="YCII-related" evidence="2">
    <location>
        <begin position="4"/>
        <end position="87"/>
    </location>
</feature>
<dbReference type="AlphaFoldDB" id="A0A975QJZ6"/>
<dbReference type="RefSeq" id="WP_378737318.1">
    <property type="nucleotide sequence ID" value="NZ_CBDRIY010000034.1"/>
</dbReference>
<comment type="similarity">
    <text evidence="1">Belongs to the YciI family.</text>
</comment>
<evidence type="ECO:0000259" key="2">
    <source>
        <dbReference type="Pfam" id="PF03795"/>
    </source>
</evidence>
<dbReference type="InterPro" id="IPR005545">
    <property type="entry name" value="YCII"/>
</dbReference>
<keyword evidence="4" id="KW-1185">Reference proteome</keyword>
<dbReference type="EMBL" id="CP074402">
    <property type="protein sequence ID" value="QVJ00817.1"/>
    <property type="molecule type" value="Genomic_DNA"/>
</dbReference>
<proteinExistence type="inferred from homology"/>
<gene>
    <name evidence="3" type="ORF">KGD82_20420</name>
</gene>
<evidence type="ECO:0000256" key="1">
    <source>
        <dbReference type="ARBA" id="ARBA00007689"/>
    </source>
</evidence>
<sequence length="98" mass="10829">MAVYAVTYTYAENSTEARDQHRPAHRAYLDELSQRNINLCSGPFGPDDAPGALLLFRADSAQEALGHTEPDPFRLEGLVTDVSAREWIPVLGPLAQEF</sequence>
<organism evidence="3 4">
    <name type="scientific">Nocardiopsis eucommiae</name>
    <dbReference type="NCBI Taxonomy" id="2831970"/>
    <lineage>
        <taxon>Bacteria</taxon>
        <taxon>Bacillati</taxon>
        <taxon>Actinomycetota</taxon>
        <taxon>Actinomycetes</taxon>
        <taxon>Streptosporangiales</taxon>
        <taxon>Nocardiopsidaceae</taxon>
        <taxon>Nocardiopsis</taxon>
    </lineage>
</organism>
<dbReference type="PANTHER" id="PTHR33606">
    <property type="entry name" value="PROTEIN YCII"/>
    <property type="match status" value="1"/>
</dbReference>
<dbReference type="Gene3D" id="3.30.70.1060">
    <property type="entry name" value="Dimeric alpha+beta barrel"/>
    <property type="match status" value="1"/>
</dbReference>
<dbReference type="Proteomes" id="UP000682416">
    <property type="component" value="Chromosome"/>
</dbReference>
<dbReference type="InterPro" id="IPR011008">
    <property type="entry name" value="Dimeric_a/b-barrel"/>
</dbReference>
<dbReference type="Pfam" id="PF03795">
    <property type="entry name" value="YCII"/>
    <property type="match status" value="1"/>
</dbReference>